<dbReference type="EMBL" id="VWPK01000047">
    <property type="protein sequence ID" value="KAA5609604.1"/>
    <property type="molecule type" value="Genomic_DNA"/>
</dbReference>
<evidence type="ECO:0000313" key="3">
    <source>
        <dbReference type="Proteomes" id="UP000325255"/>
    </source>
</evidence>
<comment type="caution">
    <text evidence="2">The sequence shown here is derived from an EMBL/GenBank/DDBJ whole genome shotgun (WGS) entry which is preliminary data.</text>
</comment>
<organism evidence="2 3">
    <name type="scientific">Rhodovastum atsumiense</name>
    <dbReference type="NCBI Taxonomy" id="504468"/>
    <lineage>
        <taxon>Bacteria</taxon>
        <taxon>Pseudomonadati</taxon>
        <taxon>Pseudomonadota</taxon>
        <taxon>Alphaproteobacteria</taxon>
        <taxon>Acetobacterales</taxon>
        <taxon>Acetobacteraceae</taxon>
        <taxon>Rhodovastum</taxon>
    </lineage>
</organism>
<proteinExistence type="predicted"/>
<dbReference type="Proteomes" id="UP000325255">
    <property type="component" value="Unassembled WGS sequence"/>
</dbReference>
<dbReference type="AlphaFoldDB" id="A0A5M6IMW5"/>
<evidence type="ECO:0000256" key="1">
    <source>
        <dbReference type="SAM" id="MobiDB-lite"/>
    </source>
</evidence>
<keyword evidence="3" id="KW-1185">Reference proteome</keyword>
<evidence type="ECO:0000313" key="2">
    <source>
        <dbReference type="EMBL" id="KAA5609604.1"/>
    </source>
</evidence>
<reference evidence="2 3" key="1">
    <citation type="submission" date="2019-09" db="EMBL/GenBank/DDBJ databases">
        <title>Genome sequence of Rhodovastum atsumiense, a diverse member of the Acetobacteraceae family of non-sulfur purple photosynthetic bacteria.</title>
        <authorList>
            <person name="Meyer T."/>
            <person name="Kyndt J."/>
        </authorList>
    </citation>
    <scope>NUCLEOTIDE SEQUENCE [LARGE SCALE GENOMIC DNA]</scope>
    <source>
        <strain evidence="2 3">DSM 21279</strain>
    </source>
</reference>
<dbReference type="OrthoDB" id="7998393at2"/>
<accession>A0A5M6IMW5</accession>
<feature type="region of interest" description="Disordered" evidence="1">
    <location>
        <begin position="78"/>
        <end position="128"/>
    </location>
</feature>
<protein>
    <submittedName>
        <fullName evidence="2">Uncharacterized protein</fullName>
    </submittedName>
</protein>
<feature type="compositionally biased region" description="Basic residues" evidence="1">
    <location>
        <begin position="81"/>
        <end position="91"/>
    </location>
</feature>
<name>A0A5M6IMW5_9PROT</name>
<gene>
    <name evidence="2" type="ORF">F1189_23555</name>
</gene>
<sequence>MSDAFRARLRAMVPAGGRPEPSAARVRISETFDDIAAARARGVTWQQIADLFTADGLAAADGTPLTAGKLNSLYAAEKAARGGRRKKRRPKTPAASPPVPAGADPVAPRPAPGPSPARFRFSGPVKLK</sequence>
<dbReference type="RefSeq" id="WP_150043435.1">
    <property type="nucleotide sequence ID" value="NZ_OW485607.1"/>
</dbReference>